<feature type="transmembrane region" description="Helical" evidence="1">
    <location>
        <begin position="247"/>
        <end position="268"/>
    </location>
</feature>
<dbReference type="InterPro" id="IPR021797">
    <property type="entry name" value="Wzy_C_2"/>
</dbReference>
<dbReference type="PANTHER" id="PTHR37422">
    <property type="entry name" value="TEICHURONIC ACID BIOSYNTHESIS PROTEIN TUAE"/>
    <property type="match status" value="1"/>
</dbReference>
<gene>
    <name evidence="3" type="ORF">VA7868_01891</name>
</gene>
<keyword evidence="1" id="KW-0812">Transmembrane</keyword>
<accession>A0A1M5YN61</accession>
<proteinExistence type="predicted"/>
<dbReference type="OrthoDB" id="5596698at2"/>
<dbReference type="Proteomes" id="UP000184608">
    <property type="component" value="Unassembled WGS sequence"/>
</dbReference>
<feature type="transmembrane region" description="Helical" evidence="1">
    <location>
        <begin position="390"/>
        <end position="410"/>
    </location>
</feature>
<feature type="transmembrane region" description="Helical" evidence="1">
    <location>
        <begin position="222"/>
        <end position="240"/>
    </location>
</feature>
<feature type="transmembrane region" description="Helical" evidence="1">
    <location>
        <begin position="24"/>
        <end position="42"/>
    </location>
</feature>
<feature type="transmembrane region" description="Helical" evidence="1">
    <location>
        <begin position="430"/>
        <end position="456"/>
    </location>
</feature>
<keyword evidence="1" id="KW-0472">Membrane</keyword>
<feature type="transmembrane region" description="Helical" evidence="1">
    <location>
        <begin position="79"/>
        <end position="99"/>
    </location>
</feature>
<evidence type="ECO:0000259" key="2">
    <source>
        <dbReference type="Pfam" id="PF11846"/>
    </source>
</evidence>
<reference evidence="3 4" key="1">
    <citation type="submission" date="2016-11" db="EMBL/GenBank/DDBJ databases">
        <authorList>
            <person name="Jaros S."/>
            <person name="Januszkiewicz K."/>
            <person name="Wedrychowicz H."/>
        </authorList>
    </citation>
    <scope>NUCLEOTIDE SEQUENCE [LARGE SCALE GENOMIC DNA]</scope>
    <source>
        <strain evidence="3 4">CECT 7868</strain>
    </source>
</reference>
<feature type="transmembrane region" description="Helical" evidence="1">
    <location>
        <begin position="111"/>
        <end position="130"/>
    </location>
</feature>
<feature type="transmembrane region" description="Helical" evidence="1">
    <location>
        <begin position="198"/>
        <end position="216"/>
    </location>
</feature>
<dbReference type="GO" id="GO:0016020">
    <property type="term" value="C:membrane"/>
    <property type="evidence" value="ECO:0007669"/>
    <property type="project" value="UniProtKB-SubCell"/>
</dbReference>
<feature type="domain" description="Virulence factor membrane-bound polymerase C-terminal" evidence="2">
    <location>
        <begin position="376"/>
        <end position="552"/>
    </location>
</feature>
<dbReference type="AlphaFoldDB" id="A0A1M5YN61"/>
<evidence type="ECO:0000313" key="4">
    <source>
        <dbReference type="Proteomes" id="UP000184608"/>
    </source>
</evidence>
<organism evidence="3 4">
    <name type="scientific">Vibrio aerogenes CECT 7868</name>
    <dbReference type="NCBI Taxonomy" id="1216006"/>
    <lineage>
        <taxon>Bacteria</taxon>
        <taxon>Pseudomonadati</taxon>
        <taxon>Pseudomonadota</taxon>
        <taxon>Gammaproteobacteria</taxon>
        <taxon>Vibrionales</taxon>
        <taxon>Vibrionaceae</taxon>
        <taxon>Vibrio</taxon>
    </lineage>
</organism>
<name>A0A1M5YN61_9VIBR</name>
<keyword evidence="1" id="KW-1133">Transmembrane helix</keyword>
<dbReference type="EMBL" id="FQXZ01000015">
    <property type="protein sequence ID" value="SHI13527.1"/>
    <property type="molecule type" value="Genomic_DNA"/>
</dbReference>
<dbReference type="Pfam" id="PF11846">
    <property type="entry name" value="Wzy_C_2"/>
    <property type="match status" value="1"/>
</dbReference>
<evidence type="ECO:0000313" key="3">
    <source>
        <dbReference type="EMBL" id="SHI13527.1"/>
    </source>
</evidence>
<evidence type="ECO:0000256" key="1">
    <source>
        <dbReference type="SAM" id="Phobius"/>
    </source>
</evidence>
<dbReference type="PANTHER" id="PTHR37422:SF21">
    <property type="entry name" value="EXOQ-LIKE PROTEIN"/>
    <property type="match status" value="1"/>
</dbReference>
<feature type="transmembrane region" description="Helical" evidence="1">
    <location>
        <begin position="54"/>
        <end position="72"/>
    </location>
</feature>
<keyword evidence="4" id="KW-1185">Reference proteome</keyword>
<protein>
    <recommendedName>
        <fullName evidence="2">Virulence factor membrane-bound polymerase C-terminal domain-containing protein</fullName>
    </recommendedName>
</protein>
<sequence>MAIVLVRGTNLAPSPKKLPLNRSFIYALGFIYLIAFHFPLRHFPGSGLEIPGNVISWISVSFCISIGLFQCIRTKQVRYSKLSIGLCLCCLLMTLPVVYSQSSVEGSIHRILALWGGFLLFLSIQQFIFSNKQKNRLIWFIVLACLIEGLVAYYQTMTYGIAWGIFPTANTFATFLSTGLLASGYLLCRHLKKYQKQVSIVSLLYLTPLVCIPPIIMTYSLIGWSSALLGVCIIFPYLYRFASRKRLWGWTASTVTGIILGCILLNLFHPQSFYPDSFKGIEPLKKTLEQTSDMFIEKPFTGYGYGHFEEEYVLYSARQHQLNPDYPPPYPALSHPHNEILYWGTEGGVIPVLAMMLAVLFILLRIYYAKSKTRLATLSLLFPVALHSQLDNVFALSSIHWITFVILLFWTDQRVAKYKNIDLKPVALRLIYLFIYILPATTCCYMGGILTTQYVFSLYQDTHDTRWLNTIHYPFIWKDKLMQARLSDALKKAGTDQLSSFKPWLLNLIRKEPRPEHYRSLIELYRKMGDVNHAEQTRLEALYLFPDFEHQRVPKNTSASDK</sequence>
<feature type="transmembrane region" description="Helical" evidence="1">
    <location>
        <begin position="348"/>
        <end position="369"/>
    </location>
</feature>
<feature type="transmembrane region" description="Helical" evidence="1">
    <location>
        <begin position="137"/>
        <end position="155"/>
    </location>
</feature>
<feature type="transmembrane region" description="Helical" evidence="1">
    <location>
        <begin position="161"/>
        <end position="186"/>
    </location>
</feature>
<dbReference type="STRING" id="1216006.VA7868_01891"/>
<dbReference type="InterPro" id="IPR051533">
    <property type="entry name" value="WaaL-like"/>
</dbReference>